<evidence type="ECO:0000256" key="19">
    <source>
        <dbReference type="ARBA" id="ARBA00036481"/>
    </source>
</evidence>
<evidence type="ECO:0000256" key="11">
    <source>
        <dbReference type="ARBA" id="ARBA00023098"/>
    </source>
</evidence>
<evidence type="ECO:0000256" key="10">
    <source>
        <dbReference type="ARBA" id="ARBA00023034"/>
    </source>
</evidence>
<reference evidence="27" key="1">
    <citation type="journal article" date="2023" name="Front. Mar. Sci.">
        <title>A new Merluccius polli reference genome to investigate the effects of global change in West African waters.</title>
        <authorList>
            <person name="Mateo J.L."/>
            <person name="Blanco-Fernandez C."/>
            <person name="Garcia-Vazquez E."/>
            <person name="Machado-Schiaffino G."/>
        </authorList>
    </citation>
    <scope>NUCLEOTIDE SEQUENCE</scope>
    <source>
        <strain evidence="27">C29</strain>
        <tissue evidence="27">Fin</tissue>
    </source>
</reference>
<organism evidence="27 28">
    <name type="scientific">Merluccius polli</name>
    <name type="common">Benguela hake</name>
    <name type="synonym">Merluccius cadenati</name>
    <dbReference type="NCBI Taxonomy" id="89951"/>
    <lineage>
        <taxon>Eukaryota</taxon>
        <taxon>Metazoa</taxon>
        <taxon>Chordata</taxon>
        <taxon>Craniata</taxon>
        <taxon>Vertebrata</taxon>
        <taxon>Euteleostomi</taxon>
        <taxon>Actinopterygii</taxon>
        <taxon>Neopterygii</taxon>
        <taxon>Teleostei</taxon>
        <taxon>Neoteleostei</taxon>
        <taxon>Acanthomorphata</taxon>
        <taxon>Zeiogadaria</taxon>
        <taxon>Gadariae</taxon>
        <taxon>Gadiformes</taxon>
        <taxon>Gadoidei</taxon>
        <taxon>Merlucciidae</taxon>
        <taxon>Merluccius</taxon>
    </lineage>
</organism>
<evidence type="ECO:0000256" key="23">
    <source>
        <dbReference type="ARBA" id="ARBA00043838"/>
    </source>
</evidence>
<comment type="catalytic activity">
    <reaction evidence="19">
        <text>an N-acetyl-alpha-neuraminyl-(2-&gt;3)-beta-D-galactosyl-(1-&gt;4)-N-acetyl-beta-D-glucosaminyl derivative + GDP-beta-L-fucose = an alpha-Neu5Ac-(2-&gt;3)-beta-D-Gal-(1-&gt;4)-[alpha-L-Fuc-(1-&gt;3)]-beta-D-GlcNAc derivative + GDP + H(+)</text>
        <dbReference type="Rhea" id="RHEA:56076"/>
        <dbReference type="ChEBI" id="CHEBI:15378"/>
        <dbReference type="ChEBI" id="CHEBI:57273"/>
        <dbReference type="ChEBI" id="CHEBI:58189"/>
        <dbReference type="ChEBI" id="CHEBI:136545"/>
        <dbReference type="ChEBI" id="CHEBI:139509"/>
    </reaction>
    <physiologicalReaction direction="left-to-right" evidence="19">
        <dbReference type="Rhea" id="RHEA:56077"/>
    </physiologicalReaction>
</comment>
<comment type="caution">
    <text evidence="27">The sequence shown here is derived from an EMBL/GenBank/DDBJ whole genome shotgun (WGS) entry which is preliminary data.</text>
</comment>
<evidence type="ECO:0000256" key="8">
    <source>
        <dbReference type="ARBA" id="ARBA00022968"/>
    </source>
</evidence>
<dbReference type="AlphaFoldDB" id="A0AA47N405"/>
<sequence>MVLVGSHPVRLAMTSFAFSQWTLHQRIGFCTFIVLCSLRCFFMYNNIDHTFYSNFLKVTYKQEVSENIQGNVTLVPAPTTEEPRKLEIPNPETIILIWMYPFGSRFSIDCSGFEMKGCHITDDRTLYSKAHAVLFHHRDLRGDLSNMPKEPRPWFQKWLWWNRESPQNSHPIPQTNNLFNATLNYRLDSTVPVPYGFLSQRPRVEDDFKIPAKDKLVCWIVSNWNNNDKRVKFYNELKKHIKIDTYGGAFGKRISSAEAAKIITSCKFYLSFENSIYKDYMTEKLYNPLLMGTVPIVLGPPRDNYEQHVIGTSFIHFEDFATPEMLADKLRFLDQNETEYMQYFTWRRNFMATRSDMSKDVCLICNYLKHNPGYQLAWQARPTSTDNNIRQIKLSLFSNFLKPFNDTIDVYA</sequence>
<evidence type="ECO:0000313" key="27">
    <source>
        <dbReference type="EMBL" id="KAK0151226.1"/>
    </source>
</evidence>
<comment type="catalytic activity">
    <reaction evidence="18">
        <text>alpha-N-glycoloylneuraminosyl-(2-&gt;3)-beta-D-galactosyl-(1-&gt;4)-N-acetyl-beta-D-glucosaminyl-(1-&gt;3)-beta-D-galactosyl-(1-&gt;4)-N-acetyl-beta-D-glucosaminyl-(1-&gt;3)-beta-D-galactosyl-(1-&gt;4)-beta-D-glucosyl-(1&lt;-&gt;1')-ceramide + GDP-beta-L-fucose = alpha-N-glycoloylneuraminosyl-(2-&gt;3)-beta-D-galactosyl-(1-&gt;4)-N-acetyl-beta-D-glucosaminyl-(1-&gt;3)-beta-D-galactosyl-(1-&gt;4)-[alpha-L-fucosyl-(1-&gt;3)]-N-acetyl-beta-D-glucosaminyl-(1-&gt;3)-beta-D-galactosyl-(1-&gt;4)-beta-D-glucosyl-(1&lt;-&gt;1')-ceramide + GDP + H(+)</text>
        <dbReference type="Rhea" id="RHEA:48388"/>
        <dbReference type="ChEBI" id="CHEBI:15378"/>
        <dbReference type="ChEBI" id="CHEBI:57273"/>
        <dbReference type="ChEBI" id="CHEBI:58189"/>
        <dbReference type="ChEBI" id="CHEBI:90383"/>
        <dbReference type="ChEBI" id="CHEBI:90384"/>
    </reaction>
    <physiologicalReaction direction="left-to-right" evidence="18">
        <dbReference type="Rhea" id="RHEA:48389"/>
    </physiologicalReaction>
</comment>
<name>A0AA47N405_MERPO</name>
<dbReference type="InterPro" id="IPR001503">
    <property type="entry name" value="Glyco_trans_10"/>
</dbReference>
<dbReference type="Gene3D" id="3.40.50.11660">
    <property type="entry name" value="Glycosyl transferase family 10, C-terminal domain"/>
    <property type="match status" value="1"/>
</dbReference>
<keyword evidence="28" id="KW-1185">Reference proteome</keyword>
<evidence type="ECO:0000256" key="3">
    <source>
        <dbReference type="ARBA" id="ARBA00008919"/>
    </source>
</evidence>
<keyword evidence="6 24" id="KW-0808">Transferase</keyword>
<evidence type="ECO:0000256" key="17">
    <source>
        <dbReference type="ARBA" id="ARBA00036234"/>
    </source>
</evidence>
<feature type="domain" description="Fucosyltransferase N-terminal" evidence="26">
    <location>
        <begin position="91"/>
        <end position="196"/>
    </location>
</feature>
<keyword evidence="13" id="KW-1015">Disulfide bond</keyword>
<gene>
    <name evidence="27" type="primary">Fut9_4</name>
    <name evidence="27" type="ORF">N1851_007637</name>
</gene>
<evidence type="ECO:0000256" key="21">
    <source>
        <dbReference type="ARBA" id="ARBA00037848"/>
    </source>
</evidence>
<evidence type="ECO:0000256" key="1">
    <source>
        <dbReference type="ARBA" id="ARBA00004922"/>
    </source>
</evidence>
<keyword evidence="9" id="KW-1133">Transmembrane helix</keyword>
<dbReference type="PANTHER" id="PTHR11929">
    <property type="entry name" value="ALPHA- 1,3 -FUCOSYLTRANSFERASE"/>
    <property type="match status" value="1"/>
</dbReference>
<dbReference type="EC" id="2.4.1.-" evidence="24"/>
<comment type="catalytic activity">
    <reaction evidence="20">
        <text>a neolactoside nLc4Cer + GDP-beta-L-fucose = a neolactoside III(3)-alpha-Fuc-nLc4Cer + GDP + H(+)</text>
        <dbReference type="Rhea" id="RHEA:48376"/>
        <dbReference type="ChEBI" id="CHEBI:15378"/>
        <dbReference type="ChEBI" id="CHEBI:57273"/>
        <dbReference type="ChEBI" id="CHEBI:58189"/>
        <dbReference type="ChEBI" id="CHEBI:90376"/>
        <dbReference type="ChEBI" id="CHEBI:90379"/>
    </reaction>
    <physiologicalReaction direction="left-to-right" evidence="20">
        <dbReference type="Rhea" id="RHEA:48377"/>
    </physiologicalReaction>
</comment>
<comment type="subunit">
    <text evidence="4">Homodimer.</text>
</comment>
<evidence type="ECO:0000256" key="22">
    <source>
        <dbReference type="ARBA" id="ARBA00043828"/>
    </source>
</evidence>
<evidence type="ECO:0000256" key="24">
    <source>
        <dbReference type="RuleBase" id="RU003832"/>
    </source>
</evidence>
<evidence type="ECO:0000256" key="5">
    <source>
        <dbReference type="ARBA" id="ARBA00022676"/>
    </source>
</evidence>
<evidence type="ECO:0000256" key="13">
    <source>
        <dbReference type="ARBA" id="ARBA00023157"/>
    </source>
</evidence>
<dbReference type="SUPFAM" id="SSF53756">
    <property type="entry name" value="UDP-Glycosyltransferase/glycogen phosphorylase"/>
    <property type="match status" value="1"/>
</dbReference>
<keyword evidence="7 24" id="KW-0812">Transmembrane</keyword>
<comment type="catalytic activity">
    <reaction evidence="16">
        <text>alpha-D-galactosyl-(1-&gt;3)-beta-D-galactosyl-(1-&gt;4)-N-acetyl-beta-D-glucosaminyl-(1-&gt;3)-beta-D-galactosyl-(1-&gt;4)-beta-D-glucosyl-(1&lt;-&gt;1')-ceramide + GDP-beta-L-fucose = a neolactoside IV(3)-alpha-Gal,III(3)-alpha-Fuc-nLc4Cer + GDP + H(+)</text>
        <dbReference type="Rhea" id="RHEA:48380"/>
        <dbReference type="ChEBI" id="CHEBI:15378"/>
        <dbReference type="ChEBI" id="CHEBI:57273"/>
        <dbReference type="ChEBI" id="CHEBI:58189"/>
        <dbReference type="ChEBI" id="CHEBI:90380"/>
        <dbReference type="ChEBI" id="CHEBI:90381"/>
    </reaction>
    <physiologicalReaction direction="left-to-right" evidence="16">
        <dbReference type="Rhea" id="RHEA:48381"/>
    </physiologicalReaction>
</comment>
<dbReference type="GO" id="GO:0006629">
    <property type="term" value="P:lipid metabolic process"/>
    <property type="evidence" value="ECO:0007669"/>
    <property type="project" value="UniProtKB-KW"/>
</dbReference>
<dbReference type="EMBL" id="JAOPHQ010001376">
    <property type="protein sequence ID" value="KAK0151226.1"/>
    <property type="molecule type" value="Genomic_DNA"/>
</dbReference>
<comment type="catalytic activity">
    <reaction evidence="22">
        <text>beta-D-Gal-(1-&gt;4)-beta-D-GlcNAc-(1-&gt;3)-beta-D-Gal-(1-&gt;4)-D-Glc + GDP-beta-L-fucose = beta-D-Gal-(1-&gt;4)-[alpha-L-Fuc-(1-&gt;3)]-beta-D-GlcNAc-(1-&gt;3)-beta-D-Gal-(1-&gt;4)-D-Glc + GDP + H(+)</text>
        <dbReference type="Rhea" id="RHEA:77187"/>
        <dbReference type="ChEBI" id="CHEBI:15378"/>
        <dbReference type="ChEBI" id="CHEBI:57273"/>
        <dbReference type="ChEBI" id="CHEBI:58189"/>
        <dbReference type="ChEBI" id="CHEBI:60239"/>
        <dbReference type="ChEBI" id="CHEBI:61352"/>
    </reaction>
    <physiologicalReaction direction="left-to-right" evidence="22">
        <dbReference type="Rhea" id="RHEA:77188"/>
    </physiologicalReaction>
</comment>
<keyword evidence="10 24" id="KW-0333">Golgi apparatus</keyword>
<evidence type="ECO:0000256" key="16">
    <source>
        <dbReference type="ARBA" id="ARBA00036053"/>
    </source>
</evidence>
<evidence type="ECO:0000259" key="25">
    <source>
        <dbReference type="Pfam" id="PF00852"/>
    </source>
</evidence>
<comment type="catalytic activity">
    <reaction evidence="23">
        <text>an alpha-L-Fuc-(1-&gt;2)-beta-D-Gal-(1-&gt;4)-beta-D-GlcNAc derivative + GDP-beta-L-fucose = an alpha-L-Fuc-(1-&gt;2)-beta-D-Gal-(1-&gt;4)-[alpha-L-Fuc-(1-&gt;3)]-beta-D-GlcNAc derivative + GDP + H(+)</text>
        <dbReference type="Rhea" id="RHEA:77191"/>
        <dbReference type="ChEBI" id="CHEBI:15378"/>
        <dbReference type="ChEBI" id="CHEBI:57273"/>
        <dbReference type="ChEBI" id="CHEBI:58189"/>
        <dbReference type="ChEBI" id="CHEBI:133510"/>
        <dbReference type="ChEBI" id="CHEBI:195560"/>
    </reaction>
    <physiologicalReaction direction="left-to-right" evidence="23">
        <dbReference type="Rhea" id="RHEA:77192"/>
    </physiologicalReaction>
</comment>
<evidence type="ECO:0000256" key="7">
    <source>
        <dbReference type="ARBA" id="ARBA00022692"/>
    </source>
</evidence>
<dbReference type="GO" id="GO:0017083">
    <property type="term" value="F:4-galactosyl-N-acetylglucosaminide 3-alpha-L-fucosyltransferase activity"/>
    <property type="evidence" value="ECO:0007669"/>
    <property type="project" value="UniProtKB-EC"/>
</dbReference>
<protein>
    <recommendedName>
        <fullName evidence="24">Fucosyltransferase</fullName>
        <ecNumber evidence="24">2.4.1.-</ecNumber>
    </recommendedName>
</protein>
<comment type="subcellular location">
    <subcellularLocation>
        <location evidence="24">Golgi apparatus</location>
        <location evidence="24">Golgi stack membrane</location>
        <topology evidence="24">Single-pass type II membrane protein</topology>
    </subcellularLocation>
    <subcellularLocation>
        <location evidence="21">Golgi apparatus</location>
        <location evidence="21">trans-Golgi network membrane</location>
        <topology evidence="21">Single-pass type II membrane protein</topology>
    </subcellularLocation>
</comment>
<dbReference type="InterPro" id="IPR031481">
    <property type="entry name" value="Glyco_tran_10_N"/>
</dbReference>
<dbReference type="Proteomes" id="UP001174136">
    <property type="component" value="Unassembled WGS sequence"/>
</dbReference>
<dbReference type="InterPro" id="IPR055270">
    <property type="entry name" value="Glyco_tran_10_C"/>
</dbReference>
<dbReference type="Pfam" id="PF00852">
    <property type="entry name" value="Glyco_transf_10"/>
    <property type="match status" value="1"/>
</dbReference>
<evidence type="ECO:0000256" key="12">
    <source>
        <dbReference type="ARBA" id="ARBA00023136"/>
    </source>
</evidence>
<dbReference type="PANTHER" id="PTHR11929:SF10">
    <property type="entry name" value="4-GALACTOSYL-N-ACETYLGLUCOSAMINIDE 3-ALPHA-L-FUCOSYLTRANSFERASE 9"/>
    <property type="match status" value="1"/>
</dbReference>
<dbReference type="Pfam" id="PF17039">
    <property type="entry name" value="Glyco_tran_10_N"/>
    <property type="match status" value="1"/>
</dbReference>
<feature type="domain" description="Fucosyltransferase C-terminal" evidence="25">
    <location>
        <begin position="211"/>
        <end position="373"/>
    </location>
</feature>
<comment type="catalytic activity">
    <reaction evidence="17">
        <text>an alpha-Neu5Ac-(2-&gt;3)-beta-D-Gal-(1-&gt;4)-beta-D-GlcNAc-(1-&gt;3)-beta-D-Gal-(1-&gt;4)-beta-D-GlcNAc derivative + GDP-beta-L-fucose = an alpha-Neu5Ac-(2-&gt;3)-beta-D-Gal-(1-&gt;4)-beta-D-GlcNAc-(1-&gt;3)-beta-D-Gal-(1-&gt;4)-[alpha-L-Fuc-(1-&gt;3)]-beta-D-GlcNAc derivative + GDP + H(+)</text>
        <dbReference type="Rhea" id="RHEA:68044"/>
        <dbReference type="ChEBI" id="CHEBI:15378"/>
        <dbReference type="ChEBI" id="CHEBI:57273"/>
        <dbReference type="ChEBI" id="CHEBI:58189"/>
        <dbReference type="ChEBI" id="CHEBI:145343"/>
        <dbReference type="ChEBI" id="CHEBI:176900"/>
    </reaction>
    <physiologicalReaction direction="left-to-right" evidence="17">
        <dbReference type="Rhea" id="RHEA:68045"/>
    </physiologicalReaction>
</comment>
<comment type="catalytic activity">
    <reaction evidence="15">
        <text>a beta-D-galactosyl-(1-&gt;4)-N-acetyl-beta-D-glucosaminyl derivative + GDP-beta-L-fucose = a beta-D-galactosyl-(1-&gt;4)-[alpha-L-fucosyl-(1-&gt;3)]-N-acetyl-beta-D-glucosaminyl derivative + GDP + H(+)</text>
        <dbReference type="Rhea" id="RHEA:14257"/>
        <dbReference type="ChEBI" id="CHEBI:15378"/>
        <dbReference type="ChEBI" id="CHEBI:57273"/>
        <dbReference type="ChEBI" id="CHEBI:58189"/>
        <dbReference type="ChEBI" id="CHEBI:133507"/>
        <dbReference type="ChEBI" id="CHEBI:137941"/>
        <dbReference type="EC" id="2.4.1.152"/>
    </reaction>
    <physiologicalReaction direction="left-to-right" evidence="15">
        <dbReference type="Rhea" id="RHEA:14258"/>
    </physiologicalReaction>
</comment>
<comment type="similarity">
    <text evidence="3 24">Belongs to the glycosyltransferase 10 family.</text>
</comment>
<keyword evidence="12" id="KW-0472">Membrane</keyword>
<evidence type="ECO:0000256" key="2">
    <source>
        <dbReference type="ARBA" id="ARBA00004934"/>
    </source>
</evidence>
<keyword evidence="14" id="KW-0325">Glycoprotein</keyword>
<comment type="pathway">
    <text evidence="2">Glycolipid biosynthesis.</text>
</comment>
<evidence type="ECO:0000259" key="26">
    <source>
        <dbReference type="Pfam" id="PF17039"/>
    </source>
</evidence>
<evidence type="ECO:0000256" key="18">
    <source>
        <dbReference type="ARBA" id="ARBA00036295"/>
    </source>
</evidence>
<evidence type="ECO:0000256" key="15">
    <source>
        <dbReference type="ARBA" id="ARBA00029329"/>
    </source>
</evidence>
<comment type="pathway">
    <text evidence="1">Protein modification; protein glycosylation.</text>
</comment>
<dbReference type="InterPro" id="IPR038577">
    <property type="entry name" value="GT10-like_C_sf"/>
</dbReference>
<dbReference type="FunFam" id="3.40.50.11660:FF:000001">
    <property type="entry name" value="alpha-(1,3)-fucosyltransferase 9"/>
    <property type="match status" value="1"/>
</dbReference>
<keyword evidence="5 24" id="KW-0328">Glycosyltransferase</keyword>
<evidence type="ECO:0000256" key="6">
    <source>
        <dbReference type="ARBA" id="ARBA00022679"/>
    </source>
</evidence>
<evidence type="ECO:0000256" key="4">
    <source>
        <dbReference type="ARBA" id="ARBA00011738"/>
    </source>
</evidence>
<evidence type="ECO:0000256" key="20">
    <source>
        <dbReference type="ARBA" id="ARBA00036757"/>
    </source>
</evidence>
<evidence type="ECO:0000256" key="9">
    <source>
        <dbReference type="ARBA" id="ARBA00022989"/>
    </source>
</evidence>
<proteinExistence type="inferred from homology"/>
<accession>A0AA47N405</accession>
<keyword evidence="11" id="KW-0443">Lipid metabolism</keyword>
<evidence type="ECO:0000256" key="14">
    <source>
        <dbReference type="ARBA" id="ARBA00023180"/>
    </source>
</evidence>
<evidence type="ECO:0000313" key="28">
    <source>
        <dbReference type="Proteomes" id="UP001174136"/>
    </source>
</evidence>
<dbReference type="GO" id="GO:0032580">
    <property type="term" value="C:Golgi cisterna membrane"/>
    <property type="evidence" value="ECO:0007669"/>
    <property type="project" value="UniProtKB-SubCell"/>
</dbReference>
<keyword evidence="8" id="KW-0735">Signal-anchor</keyword>